<proteinExistence type="predicted"/>
<dbReference type="AlphaFoldDB" id="A0A7C3ZKU5"/>
<gene>
    <name evidence="1" type="ORF">ENR15_06310</name>
</gene>
<protein>
    <submittedName>
        <fullName evidence="1">Uncharacterized protein</fullName>
    </submittedName>
</protein>
<name>A0A7C3ZKU5_9CYAN</name>
<comment type="caution">
    <text evidence="1">The sequence shown here is derived from an EMBL/GenBank/DDBJ whole genome shotgun (WGS) entry which is preliminary data.</text>
</comment>
<accession>A0A7C3ZKU5</accession>
<reference evidence="1" key="1">
    <citation type="journal article" date="2020" name="mSystems">
        <title>Genome- and Community-Level Interaction Insights into Carbon Utilization and Element Cycling Functions of Hydrothermarchaeota in Hydrothermal Sediment.</title>
        <authorList>
            <person name="Zhou Z."/>
            <person name="Liu Y."/>
            <person name="Xu W."/>
            <person name="Pan J."/>
            <person name="Luo Z.H."/>
            <person name="Li M."/>
        </authorList>
    </citation>
    <scope>NUCLEOTIDE SEQUENCE [LARGE SCALE GENOMIC DNA]</scope>
    <source>
        <strain evidence="1">SpSt-374</strain>
    </source>
</reference>
<evidence type="ECO:0000313" key="1">
    <source>
        <dbReference type="EMBL" id="HGG00261.1"/>
    </source>
</evidence>
<sequence length="79" mass="8814">MRKPPLSVLQGQLIFDSPPVPGMRLPDDLGCHQPIFLSIGQPRVSARYIYPSARTSELVRNQFTAFRVPVNPLLASNLK</sequence>
<organism evidence="1">
    <name type="scientific">Planktothricoides sp. SpSt-374</name>
    <dbReference type="NCBI Taxonomy" id="2282167"/>
    <lineage>
        <taxon>Bacteria</taxon>
        <taxon>Bacillati</taxon>
        <taxon>Cyanobacteriota</taxon>
        <taxon>Cyanophyceae</taxon>
        <taxon>Oscillatoriophycideae</taxon>
        <taxon>Oscillatoriales</taxon>
        <taxon>Oscillatoriaceae</taxon>
        <taxon>Planktothricoides</taxon>
    </lineage>
</organism>
<dbReference type="EMBL" id="DSPX01000059">
    <property type="protein sequence ID" value="HGG00261.1"/>
    <property type="molecule type" value="Genomic_DNA"/>
</dbReference>